<evidence type="ECO:0000313" key="5">
    <source>
        <dbReference type="Proteomes" id="UP000798808"/>
    </source>
</evidence>
<feature type="non-terminal residue" evidence="4">
    <location>
        <position position="193"/>
    </location>
</feature>
<keyword evidence="5" id="KW-1185">Reference proteome</keyword>
<keyword evidence="2" id="KW-0597">Phosphoprotein</keyword>
<accession>A0ABW9RHG4</accession>
<evidence type="ECO:0000313" key="4">
    <source>
        <dbReference type="EMBL" id="MTI23350.1"/>
    </source>
</evidence>
<keyword evidence="1" id="KW-0596">Phosphopantetheine</keyword>
<protein>
    <submittedName>
        <fullName evidence="4">Polyketide synthase</fullName>
    </submittedName>
</protein>
<proteinExistence type="predicted"/>
<dbReference type="InterPro" id="IPR050091">
    <property type="entry name" value="PKS_NRPS_Biosynth_Enz"/>
</dbReference>
<dbReference type="Gene3D" id="3.40.47.10">
    <property type="match status" value="1"/>
</dbReference>
<dbReference type="InterPro" id="IPR032821">
    <property type="entry name" value="PKS_assoc"/>
</dbReference>
<dbReference type="Pfam" id="PF02801">
    <property type="entry name" value="Ketoacyl-synt_C"/>
    <property type="match status" value="1"/>
</dbReference>
<evidence type="ECO:0000256" key="1">
    <source>
        <dbReference type="ARBA" id="ARBA00022450"/>
    </source>
</evidence>
<evidence type="ECO:0000256" key="2">
    <source>
        <dbReference type="ARBA" id="ARBA00022553"/>
    </source>
</evidence>
<dbReference type="InterPro" id="IPR014031">
    <property type="entry name" value="Ketoacyl_synth_C"/>
</dbReference>
<comment type="caution">
    <text evidence="4">The sequence shown here is derived from an EMBL/GenBank/DDBJ whole genome shotgun (WGS) entry which is preliminary data.</text>
</comment>
<dbReference type="PROSITE" id="PS52004">
    <property type="entry name" value="KS3_2"/>
    <property type="match status" value="1"/>
</dbReference>
<feature type="non-terminal residue" evidence="4">
    <location>
        <position position="1"/>
    </location>
</feature>
<evidence type="ECO:0000259" key="3">
    <source>
        <dbReference type="PROSITE" id="PS52004"/>
    </source>
</evidence>
<organism evidence="4 5">
    <name type="scientific">Fulvivirga kasyanovii</name>
    <dbReference type="NCBI Taxonomy" id="396812"/>
    <lineage>
        <taxon>Bacteria</taxon>
        <taxon>Pseudomonadati</taxon>
        <taxon>Bacteroidota</taxon>
        <taxon>Cytophagia</taxon>
        <taxon>Cytophagales</taxon>
        <taxon>Fulvivirgaceae</taxon>
        <taxon>Fulvivirga</taxon>
    </lineage>
</organism>
<dbReference type="SMART" id="SM00825">
    <property type="entry name" value="PKS_KS"/>
    <property type="match status" value="1"/>
</dbReference>
<dbReference type="SUPFAM" id="SSF53901">
    <property type="entry name" value="Thiolase-like"/>
    <property type="match status" value="1"/>
</dbReference>
<gene>
    <name evidence="4" type="ORF">E1163_00130</name>
</gene>
<sequence length="193" mass="20200">EGFVVGEGVGAVLLKPLSAAERDGDYIYGVLKGSSINTGGYMSPDPKAQSEVVQNALIRSGVPGDTISYVEAHGTGTNLGDPIELRGLEKAFTGLGSGPIRCALGSVKGNIGHLESAAGISALTKVLLQLREGELVPSLHSTPSSSHIDWSKSRFYMQQTHSPWTRGSHPRRAGVSSFGAGGSNAHLIVEEYE</sequence>
<dbReference type="Pfam" id="PF16197">
    <property type="entry name" value="KAsynt_C_assoc"/>
    <property type="match status" value="1"/>
</dbReference>
<name>A0ABW9RHG4_9BACT</name>
<dbReference type="PANTHER" id="PTHR43775">
    <property type="entry name" value="FATTY ACID SYNTHASE"/>
    <property type="match status" value="1"/>
</dbReference>
<dbReference type="RefSeq" id="WP_185155872.1">
    <property type="nucleotide sequence ID" value="NZ_SMLW01000087.1"/>
</dbReference>
<dbReference type="Proteomes" id="UP000798808">
    <property type="component" value="Unassembled WGS sequence"/>
</dbReference>
<dbReference type="CDD" id="cd00833">
    <property type="entry name" value="PKS"/>
    <property type="match status" value="1"/>
</dbReference>
<dbReference type="InterPro" id="IPR020841">
    <property type="entry name" value="PKS_Beta-ketoAc_synthase_dom"/>
</dbReference>
<reference evidence="4 5" key="1">
    <citation type="submission" date="2019-02" db="EMBL/GenBank/DDBJ databases">
        <authorList>
            <person name="Goldberg S.R."/>
            <person name="Haltli B.A."/>
            <person name="Correa H."/>
            <person name="Russell K.G."/>
        </authorList>
    </citation>
    <scope>NUCLEOTIDE SEQUENCE [LARGE SCALE GENOMIC DNA]</scope>
    <source>
        <strain evidence="4 5">JCM 16186</strain>
    </source>
</reference>
<dbReference type="PANTHER" id="PTHR43775:SF37">
    <property type="entry name" value="SI:DKEY-61P9.11"/>
    <property type="match status" value="1"/>
</dbReference>
<dbReference type="EMBL" id="SMLW01000087">
    <property type="protein sequence ID" value="MTI23350.1"/>
    <property type="molecule type" value="Genomic_DNA"/>
</dbReference>
<dbReference type="InterPro" id="IPR016039">
    <property type="entry name" value="Thiolase-like"/>
</dbReference>
<feature type="domain" description="Ketosynthase family 3 (KS3)" evidence="3">
    <location>
        <begin position="1"/>
        <end position="191"/>
    </location>
</feature>